<dbReference type="Proteomes" id="UP000287605">
    <property type="component" value="Unassembled WGS sequence"/>
</dbReference>
<keyword evidence="2" id="KW-1185">Reference proteome</keyword>
<proteinExistence type="predicted"/>
<dbReference type="RefSeq" id="WP_126807124.1">
    <property type="nucleotide sequence ID" value="NZ_NGKA01000003.1"/>
</dbReference>
<name>A0A430B1R0_9ENTE</name>
<accession>A0A430B1R0</accession>
<dbReference type="EMBL" id="NGKA01000003">
    <property type="protein sequence ID" value="RSU14264.1"/>
    <property type="molecule type" value="Genomic_DNA"/>
</dbReference>
<gene>
    <name evidence="1" type="ORF">CBF29_02885</name>
</gene>
<comment type="caution">
    <text evidence="1">The sequence shown here is derived from an EMBL/GenBank/DDBJ whole genome shotgun (WGS) entry which is preliminary data.</text>
</comment>
<evidence type="ECO:0000313" key="2">
    <source>
        <dbReference type="Proteomes" id="UP000287605"/>
    </source>
</evidence>
<evidence type="ECO:0000313" key="1">
    <source>
        <dbReference type="EMBL" id="RSU14264.1"/>
    </source>
</evidence>
<reference evidence="1 2" key="1">
    <citation type="submission" date="2017-05" db="EMBL/GenBank/DDBJ databases">
        <title>Vagococcus spp. assemblies.</title>
        <authorList>
            <person name="Gulvik C.A."/>
        </authorList>
    </citation>
    <scope>NUCLEOTIDE SEQUENCE [LARGE SCALE GENOMIC DNA]</scope>
    <source>
        <strain evidence="1 2">CCUG 51432</strain>
    </source>
</reference>
<organism evidence="1 2">
    <name type="scientific">Vagococcus elongatus</name>
    <dbReference type="NCBI Taxonomy" id="180344"/>
    <lineage>
        <taxon>Bacteria</taxon>
        <taxon>Bacillati</taxon>
        <taxon>Bacillota</taxon>
        <taxon>Bacilli</taxon>
        <taxon>Lactobacillales</taxon>
        <taxon>Enterococcaceae</taxon>
        <taxon>Vagococcus</taxon>
    </lineage>
</organism>
<sequence>MSKTDKAPKKLVFADSKQDEEMNDLEVVASMELTKETLFAKEIEIEGKKCTILYNKNQSPKLIFECSANLIKRLDYGRPHSNQVLVDVFSDVLKVNGYCNPYLSHKGLFAPCGAPSKGGCSWFDVMEIVRIDTFKNTVHSESKTLCTFCDGLQVVFSKSKNDFKKKLKKNLDLYLAYNIYETRIHKFEGLISIDRSEEIYDLYLKLIGRTCMEHFRMNTEQVTAELHKTSYFTKQINESGKYSKKELNQIIKNVEKDYRI</sequence>
<protein>
    <submittedName>
        <fullName evidence="1">Uncharacterized protein</fullName>
    </submittedName>
</protein>
<dbReference type="AlphaFoldDB" id="A0A430B1R0"/>